<dbReference type="AlphaFoldDB" id="A0A850NF73"/>
<sequence>MNKKDQKQPQENTELVKDENSPKRNYIFQKSGITKLGFVIILAILILIIFGIVLSGLFFETPDFAA</sequence>
<evidence type="ECO:0000313" key="2">
    <source>
        <dbReference type="EMBL" id="NVN19513.1"/>
    </source>
</evidence>
<name>A0A850NF73_9FLAO</name>
<keyword evidence="3" id="KW-1185">Reference proteome</keyword>
<accession>A0A850NF73</accession>
<keyword evidence="1" id="KW-1133">Transmembrane helix</keyword>
<evidence type="ECO:0000256" key="1">
    <source>
        <dbReference type="SAM" id="Phobius"/>
    </source>
</evidence>
<dbReference type="RefSeq" id="WP_108244412.1">
    <property type="nucleotide sequence ID" value="NZ_WYET01000007.1"/>
</dbReference>
<gene>
    <name evidence="2" type="ORF">GUA46_14280</name>
</gene>
<evidence type="ECO:0000313" key="3">
    <source>
        <dbReference type="Proteomes" id="UP000558089"/>
    </source>
</evidence>
<keyword evidence="1" id="KW-0812">Transmembrane</keyword>
<dbReference type="EMBL" id="WYET01000007">
    <property type="protein sequence ID" value="NVN19513.1"/>
    <property type="molecule type" value="Genomic_DNA"/>
</dbReference>
<reference evidence="2 3" key="1">
    <citation type="submission" date="2020-01" db="EMBL/GenBank/DDBJ databases">
        <title>Draft Genome Analysis of Muricauda sp. HICW Isolated from coastal seawater of PR China.</title>
        <authorList>
            <person name="Chen M.-X."/>
        </authorList>
    </citation>
    <scope>NUCLEOTIDE SEQUENCE [LARGE SCALE GENOMIC DNA]</scope>
    <source>
        <strain evidence="2 3">HICW</strain>
    </source>
</reference>
<proteinExistence type="predicted"/>
<keyword evidence="1" id="KW-0472">Membrane</keyword>
<comment type="caution">
    <text evidence="2">The sequence shown here is derived from an EMBL/GenBank/DDBJ whole genome shotgun (WGS) entry which is preliminary data.</text>
</comment>
<dbReference type="Proteomes" id="UP000558089">
    <property type="component" value="Unassembled WGS sequence"/>
</dbReference>
<feature type="transmembrane region" description="Helical" evidence="1">
    <location>
        <begin position="36"/>
        <end position="59"/>
    </location>
</feature>
<organism evidence="2 3">
    <name type="scientific">Flagellimonas chongwuensis</name>
    <dbReference type="NCBI Taxonomy" id="2697365"/>
    <lineage>
        <taxon>Bacteria</taxon>
        <taxon>Pseudomonadati</taxon>
        <taxon>Bacteroidota</taxon>
        <taxon>Flavobacteriia</taxon>
        <taxon>Flavobacteriales</taxon>
        <taxon>Flavobacteriaceae</taxon>
        <taxon>Flagellimonas</taxon>
    </lineage>
</organism>
<protein>
    <submittedName>
        <fullName evidence="2">Uncharacterized protein</fullName>
    </submittedName>
</protein>